<dbReference type="GO" id="GO:0008270">
    <property type="term" value="F:zinc ion binding"/>
    <property type="evidence" value="ECO:0007669"/>
    <property type="project" value="UniProtKB-UniRule"/>
</dbReference>
<comment type="catalytic activity">
    <reaction evidence="13 14">
        <text>tRNA(Ala) + L-alanine + ATP = L-alanyl-tRNA(Ala) + AMP + diphosphate</text>
        <dbReference type="Rhea" id="RHEA:12540"/>
        <dbReference type="Rhea" id="RHEA-COMP:9657"/>
        <dbReference type="Rhea" id="RHEA-COMP:9923"/>
        <dbReference type="ChEBI" id="CHEBI:30616"/>
        <dbReference type="ChEBI" id="CHEBI:33019"/>
        <dbReference type="ChEBI" id="CHEBI:57972"/>
        <dbReference type="ChEBI" id="CHEBI:78442"/>
        <dbReference type="ChEBI" id="CHEBI:78497"/>
        <dbReference type="ChEBI" id="CHEBI:456215"/>
        <dbReference type="EC" id="6.1.1.7"/>
    </reaction>
</comment>
<dbReference type="PANTHER" id="PTHR11777">
    <property type="entry name" value="ALANYL-TRNA SYNTHETASE"/>
    <property type="match status" value="1"/>
</dbReference>
<keyword evidence="6 14" id="KW-0547">Nucleotide-binding</keyword>
<dbReference type="Gene3D" id="3.30.930.10">
    <property type="entry name" value="Bira Bifunctional Protein, Domain 2"/>
    <property type="match status" value="1"/>
</dbReference>
<dbReference type="PRINTS" id="PR00980">
    <property type="entry name" value="TRNASYNTHALA"/>
</dbReference>
<protein>
    <recommendedName>
        <fullName evidence="14">Alanine--tRNA ligase</fullName>
        <ecNumber evidence="14">6.1.1.7</ecNumber>
    </recommendedName>
    <alternativeName>
        <fullName evidence="14">Alanyl-tRNA synthetase</fullName>
        <shortName evidence="14">AlaRS</shortName>
    </alternativeName>
</protein>
<keyword evidence="4 14" id="KW-0436">Ligase</keyword>
<keyword evidence="3 14" id="KW-0820">tRNA-binding</keyword>
<feature type="domain" description="Alanyl-transfer RNA synthetases family profile" evidence="16">
    <location>
        <begin position="4"/>
        <end position="711"/>
    </location>
</feature>
<evidence type="ECO:0000256" key="6">
    <source>
        <dbReference type="ARBA" id="ARBA00022741"/>
    </source>
</evidence>
<keyword evidence="15" id="KW-0175">Coiled coil</keyword>
<comment type="subcellular location">
    <subcellularLocation>
        <location evidence="14">Cytoplasm</location>
    </subcellularLocation>
</comment>
<gene>
    <name evidence="14" type="primary">alaS</name>
    <name evidence="17" type="ORF">GBL_0844</name>
</gene>
<dbReference type="GO" id="GO:0004813">
    <property type="term" value="F:alanine-tRNA ligase activity"/>
    <property type="evidence" value="ECO:0007669"/>
    <property type="project" value="UniProtKB-UniRule"/>
</dbReference>
<keyword evidence="10 14" id="KW-0648">Protein biosynthesis</keyword>
<dbReference type="Gene3D" id="3.30.980.10">
    <property type="entry name" value="Threonyl-trna Synthetase, Chain A, domain 2"/>
    <property type="match status" value="1"/>
</dbReference>
<evidence type="ECO:0000256" key="4">
    <source>
        <dbReference type="ARBA" id="ARBA00022598"/>
    </source>
</evidence>
<dbReference type="InterPro" id="IPR002318">
    <property type="entry name" value="Ala-tRNA-lgiase_IIc"/>
</dbReference>
<evidence type="ECO:0000256" key="15">
    <source>
        <dbReference type="SAM" id="Coils"/>
    </source>
</evidence>
<comment type="cofactor">
    <cofactor evidence="14">
        <name>Zn(2+)</name>
        <dbReference type="ChEBI" id="CHEBI:29105"/>
    </cofactor>
    <text evidence="14">Binds 1 zinc ion per subunit.</text>
</comment>
<dbReference type="SMART" id="SM00863">
    <property type="entry name" value="tRNA_SAD"/>
    <property type="match status" value="1"/>
</dbReference>
<name>U2X2B7_GEOKU</name>
<dbReference type="RefSeq" id="WP_020278378.1">
    <property type="nucleotide sequence ID" value="NZ_BASG01000004.1"/>
</dbReference>
<dbReference type="AlphaFoldDB" id="U2X2B7"/>
<dbReference type="InterPro" id="IPR009000">
    <property type="entry name" value="Transl_B-barrel_sf"/>
</dbReference>
<evidence type="ECO:0000256" key="12">
    <source>
        <dbReference type="ARBA" id="ARBA00024779"/>
    </source>
</evidence>
<dbReference type="InterPro" id="IPR018165">
    <property type="entry name" value="Ala-tRNA-synth_IIc_core"/>
</dbReference>
<proteinExistence type="inferred from homology"/>
<dbReference type="Gene3D" id="6.10.250.550">
    <property type="match status" value="1"/>
</dbReference>
<organism evidence="17 18">
    <name type="scientific">Geobacillus kaustophilus GBlys</name>
    <dbReference type="NCBI Taxonomy" id="1337888"/>
    <lineage>
        <taxon>Bacteria</taxon>
        <taxon>Bacillati</taxon>
        <taxon>Bacillota</taxon>
        <taxon>Bacilli</taxon>
        <taxon>Bacillales</taxon>
        <taxon>Anoxybacillaceae</taxon>
        <taxon>Geobacillus</taxon>
        <taxon>Geobacillus thermoleovorans group</taxon>
    </lineage>
</organism>
<dbReference type="InterPro" id="IPR018162">
    <property type="entry name" value="Ala-tRNA-ligase_IIc_anticod-bd"/>
</dbReference>
<dbReference type="GO" id="GO:0005829">
    <property type="term" value="C:cytosol"/>
    <property type="evidence" value="ECO:0007669"/>
    <property type="project" value="TreeGrafter"/>
</dbReference>
<evidence type="ECO:0000256" key="5">
    <source>
        <dbReference type="ARBA" id="ARBA00022723"/>
    </source>
</evidence>
<evidence type="ECO:0000313" key="18">
    <source>
        <dbReference type="Proteomes" id="UP000016424"/>
    </source>
</evidence>
<evidence type="ECO:0000256" key="3">
    <source>
        <dbReference type="ARBA" id="ARBA00022555"/>
    </source>
</evidence>
<dbReference type="GO" id="GO:0016740">
    <property type="term" value="F:transferase activity"/>
    <property type="evidence" value="ECO:0007669"/>
    <property type="project" value="UniProtKB-ARBA"/>
</dbReference>
<dbReference type="InterPro" id="IPR018164">
    <property type="entry name" value="Ala-tRNA-synth_IIc_N"/>
</dbReference>
<dbReference type="InterPro" id="IPR023033">
    <property type="entry name" value="Ala_tRNA_ligase_euk/bac"/>
</dbReference>
<dbReference type="GO" id="GO:0006419">
    <property type="term" value="P:alanyl-tRNA aminoacylation"/>
    <property type="evidence" value="ECO:0007669"/>
    <property type="project" value="UniProtKB-UniRule"/>
</dbReference>
<keyword evidence="11 14" id="KW-0030">Aminoacyl-tRNA synthetase</keyword>
<dbReference type="InterPro" id="IPR045864">
    <property type="entry name" value="aa-tRNA-synth_II/BPL/LPL"/>
</dbReference>
<feature type="binding site" evidence="14">
    <location>
        <position position="672"/>
    </location>
    <ligand>
        <name>Zn(2+)</name>
        <dbReference type="ChEBI" id="CHEBI:29105"/>
    </ligand>
</feature>
<dbReference type="PROSITE" id="PS50860">
    <property type="entry name" value="AA_TRNA_LIGASE_II_ALA"/>
    <property type="match status" value="1"/>
</dbReference>
<evidence type="ECO:0000256" key="9">
    <source>
        <dbReference type="ARBA" id="ARBA00022884"/>
    </source>
</evidence>
<evidence type="ECO:0000256" key="11">
    <source>
        <dbReference type="ARBA" id="ARBA00023146"/>
    </source>
</evidence>
<dbReference type="GO" id="GO:0002161">
    <property type="term" value="F:aminoacyl-tRNA deacylase activity"/>
    <property type="evidence" value="ECO:0007669"/>
    <property type="project" value="TreeGrafter"/>
</dbReference>
<evidence type="ECO:0000256" key="7">
    <source>
        <dbReference type="ARBA" id="ARBA00022833"/>
    </source>
</evidence>
<feature type="coiled-coil region" evidence="15">
    <location>
        <begin position="419"/>
        <end position="446"/>
    </location>
</feature>
<feature type="binding site" evidence="14">
    <location>
        <position position="668"/>
    </location>
    <ligand>
        <name>Zn(2+)</name>
        <dbReference type="ChEBI" id="CHEBI:29105"/>
    </ligand>
</feature>
<keyword evidence="9 14" id="KW-0694">RNA-binding</keyword>
<dbReference type="GO" id="GO:0005524">
    <property type="term" value="F:ATP binding"/>
    <property type="evidence" value="ECO:0007669"/>
    <property type="project" value="UniProtKB-UniRule"/>
</dbReference>
<dbReference type="PANTHER" id="PTHR11777:SF9">
    <property type="entry name" value="ALANINE--TRNA LIGASE, CYTOPLASMIC"/>
    <property type="match status" value="1"/>
</dbReference>
<dbReference type="Gene3D" id="3.30.54.20">
    <property type="match status" value="1"/>
</dbReference>
<dbReference type="FunFam" id="3.30.930.10:FF:000046">
    <property type="entry name" value="Alanine--tRNA ligase"/>
    <property type="match status" value="1"/>
</dbReference>
<feature type="coiled-coil region" evidence="15">
    <location>
        <begin position="706"/>
        <end position="798"/>
    </location>
</feature>
<dbReference type="Gene3D" id="3.10.310.40">
    <property type="match status" value="1"/>
</dbReference>
<dbReference type="EMBL" id="BASG01000004">
    <property type="protein sequence ID" value="GAD12627.1"/>
    <property type="molecule type" value="Genomic_DNA"/>
</dbReference>
<dbReference type="SUPFAM" id="SSF55186">
    <property type="entry name" value="ThrRS/AlaRS common domain"/>
    <property type="match status" value="1"/>
</dbReference>
<sequence length="878" mass="97731">MKKLTSAQVRRMFLEFFQEKGHAVEPSASLIPVDDPSLLWINSGVATLKKYFDGRIVPENPRICNAQKSIRTNDIENVGKTARHHTFFEMLGNFSIGDYFKREAIHWAWEFLTSDKWIGFDPERLSVTVHPEDEEAYNIWRNEIGLPEERIIRLEGNFWDIGEGPSGPNTEIFYDRGEAFGNDPNDPELYPGGENDRYLEVWNLVFSQFNHNPDGTYTPLPKKNIDTGMGLERMCSILQDVPTNFETDLFLPIIRATEQIAGERYGKDPDKDVAFKVIADHIRAVTFAIGDGALPSNEGRGYVLRRLLRRAVRYAKHIGIDRPFMYELVPVVGEIMHDYYPEVKEKADFIARVIRTEEERFHETLHEGLAILAEVIEKAKEQGSDVIPGEEAFRLYDTYGFPIELTEEYAAEAGMTVDHAGFEREMERQRERARAARQDVDSMQVQGGVLGDIKDESRFVGYDELVAASTVIAIVKDGRLVEEVKAGEEAQIIVDVTPFYAESGGQIADQGVFESETGTAVVKDVQKAPNGQHLHAIIVERGTVKKGSRYTARVDEAKRMRIVKNHTATHLLHQALKDVLGRHVNQAGSLVAPDRLRFDFTHFGQVKPEELERIEAIVNEQIWKSLPVDIFYKPLEEAKAMGAMALFGEKYGDIVRVVKVGDYSLELCGGCHVPNTSAIGLFKIVSESGIGAGTRRIEAVTGEAAYRFMSEQLAILQEAAQKLKTSPKELNARLDGLFAELKELERENESLAARLAHMEAEHLTRQVKDVNGVPVLAAKVQANDMNQLRAMADDLKQKLGTAVIVLASAQGGKVQLIAAVTDDLVKKGFHAGKLVKEVASRCGGGGGGRPDLAQAGGKDPSKVGEALGYVETWVKSVS</sequence>
<dbReference type="CDD" id="cd00673">
    <property type="entry name" value="AlaRS_core"/>
    <property type="match status" value="1"/>
</dbReference>
<dbReference type="HAMAP" id="MF_00036_B">
    <property type="entry name" value="Ala_tRNA_synth_B"/>
    <property type="match status" value="1"/>
</dbReference>
<keyword evidence="2 14" id="KW-0963">Cytoplasm</keyword>
<dbReference type="SUPFAM" id="SSF101353">
    <property type="entry name" value="Putative anticodon-binding domain of alanyl-tRNA synthetase (AlaRS)"/>
    <property type="match status" value="1"/>
</dbReference>
<accession>U2X2B7</accession>
<evidence type="ECO:0000259" key="16">
    <source>
        <dbReference type="PROSITE" id="PS50860"/>
    </source>
</evidence>
<evidence type="ECO:0000256" key="14">
    <source>
        <dbReference type="HAMAP-Rule" id="MF_00036"/>
    </source>
</evidence>
<feature type="binding site" evidence="14">
    <location>
        <position position="570"/>
    </location>
    <ligand>
        <name>Zn(2+)</name>
        <dbReference type="ChEBI" id="CHEBI:29105"/>
    </ligand>
</feature>
<comment type="function">
    <text evidence="12 14">Catalyzes the attachment of alanine to tRNA(Ala) in a two-step reaction: alanine is first activated by ATP to form Ala-AMP and then transferred to the acceptor end of tRNA(Ala). Also edits incorrectly charged Ser-tRNA(Ala) and Gly-tRNA(Ala) via its editing domain.</text>
</comment>
<dbReference type="GO" id="GO:0140096">
    <property type="term" value="F:catalytic activity, acting on a protein"/>
    <property type="evidence" value="ECO:0007669"/>
    <property type="project" value="UniProtKB-ARBA"/>
</dbReference>
<evidence type="ECO:0000256" key="1">
    <source>
        <dbReference type="ARBA" id="ARBA00008226"/>
    </source>
</evidence>
<dbReference type="Gene3D" id="2.40.30.130">
    <property type="match status" value="1"/>
</dbReference>
<comment type="similarity">
    <text evidence="1 14">Belongs to the class-II aminoacyl-tRNA synthetase family.</text>
</comment>
<dbReference type="Pfam" id="PF07973">
    <property type="entry name" value="tRNA_SAD"/>
    <property type="match status" value="1"/>
</dbReference>
<dbReference type="Pfam" id="PF01411">
    <property type="entry name" value="tRNA-synt_2c"/>
    <property type="match status" value="1"/>
</dbReference>
<feature type="binding site" evidence="14">
    <location>
        <position position="566"/>
    </location>
    <ligand>
        <name>Zn(2+)</name>
        <dbReference type="ChEBI" id="CHEBI:29105"/>
    </ligand>
</feature>
<dbReference type="SUPFAM" id="SSF50447">
    <property type="entry name" value="Translation proteins"/>
    <property type="match status" value="1"/>
</dbReference>
<comment type="caution">
    <text evidence="17">The sequence shown here is derived from an EMBL/GenBank/DDBJ whole genome shotgun (WGS) entry which is preliminary data.</text>
</comment>
<dbReference type="FunFam" id="3.10.310.40:FF:000001">
    <property type="entry name" value="Alanine--tRNA ligase"/>
    <property type="match status" value="1"/>
</dbReference>
<dbReference type="EC" id="6.1.1.7" evidence="14"/>
<dbReference type="FunFam" id="2.40.30.130:FF:000001">
    <property type="entry name" value="Alanine--tRNA ligase"/>
    <property type="match status" value="1"/>
</dbReference>
<dbReference type="FunFam" id="3.30.980.10:FF:000004">
    <property type="entry name" value="Alanine--tRNA ligase, cytoplasmic"/>
    <property type="match status" value="1"/>
</dbReference>
<dbReference type="GO" id="GO:0000049">
    <property type="term" value="F:tRNA binding"/>
    <property type="evidence" value="ECO:0007669"/>
    <property type="project" value="UniProtKB-KW"/>
</dbReference>
<keyword evidence="5 14" id="KW-0479">Metal-binding</keyword>
<evidence type="ECO:0000256" key="8">
    <source>
        <dbReference type="ARBA" id="ARBA00022840"/>
    </source>
</evidence>
<dbReference type="InterPro" id="IPR050058">
    <property type="entry name" value="Ala-tRNA_ligase"/>
</dbReference>
<dbReference type="NCBIfam" id="TIGR00344">
    <property type="entry name" value="alaS"/>
    <property type="match status" value="1"/>
</dbReference>
<dbReference type="InterPro" id="IPR012947">
    <property type="entry name" value="tRNA_SAD"/>
</dbReference>
<evidence type="ECO:0000256" key="2">
    <source>
        <dbReference type="ARBA" id="ARBA00022490"/>
    </source>
</evidence>
<dbReference type="InterPro" id="IPR003156">
    <property type="entry name" value="DHHA1_dom"/>
</dbReference>
<evidence type="ECO:0000256" key="13">
    <source>
        <dbReference type="ARBA" id="ARBA00048300"/>
    </source>
</evidence>
<comment type="domain">
    <text evidence="14">Consists of three domains; the N-terminal catalytic domain, the editing domain and the C-terminal C-Ala domain. The editing domain removes incorrectly charged amino acids, while the C-Ala domain, along with tRNA(Ala), serves as a bridge to cooperatively bring together the editing and aminoacylation centers thus stimulating deacylation of misacylated tRNAs.</text>
</comment>
<dbReference type="FunFam" id="3.30.54.20:FF:000001">
    <property type="entry name" value="Alanine--tRNA ligase"/>
    <property type="match status" value="1"/>
</dbReference>
<keyword evidence="7 14" id="KW-0862">Zinc</keyword>
<dbReference type="InterPro" id="IPR018163">
    <property type="entry name" value="Thr/Ala-tRNA-synth_IIc_edit"/>
</dbReference>
<reference evidence="18" key="1">
    <citation type="journal article" date="2013" name="Genome Announc.">
        <title>Draft Genome Sequence of Geobacillus kaustophilus GBlys, a Lysogenic Strain with Bacteriophage phiOH2.</title>
        <authorList>
            <person name="Doi K."/>
            <person name="Mori K."/>
            <person name="Martono H."/>
            <person name="Nagayoshi Y."/>
            <person name="Fujino Y."/>
            <person name="Tashiro K."/>
            <person name="Kuhara S."/>
            <person name="Ohshima T."/>
        </authorList>
    </citation>
    <scope>NUCLEOTIDE SEQUENCE [LARGE SCALE GENOMIC DNA]</scope>
    <source>
        <strain evidence="18">GBlys</strain>
    </source>
</reference>
<evidence type="ECO:0000256" key="10">
    <source>
        <dbReference type="ARBA" id="ARBA00022917"/>
    </source>
</evidence>
<dbReference type="Pfam" id="PF02272">
    <property type="entry name" value="DHHA1"/>
    <property type="match status" value="1"/>
</dbReference>
<keyword evidence="8 14" id="KW-0067">ATP-binding</keyword>
<dbReference type="SUPFAM" id="SSF55681">
    <property type="entry name" value="Class II aaRS and biotin synthetases"/>
    <property type="match status" value="1"/>
</dbReference>
<dbReference type="Proteomes" id="UP000016424">
    <property type="component" value="Unassembled WGS sequence"/>
</dbReference>
<evidence type="ECO:0000313" key="17">
    <source>
        <dbReference type="EMBL" id="GAD12627.1"/>
    </source>
</evidence>